<evidence type="ECO:0000313" key="10">
    <source>
        <dbReference type="EMBL" id="KAJ8398859.1"/>
    </source>
</evidence>
<dbReference type="InterPro" id="IPR050160">
    <property type="entry name" value="MHC/Immunoglobulin"/>
</dbReference>
<proteinExistence type="inferred from homology"/>
<feature type="chain" id="PRO_5042053537" description="Beta-2-microglobulin" evidence="8">
    <location>
        <begin position="20"/>
        <end position="144"/>
    </location>
</feature>
<dbReference type="PROSITE" id="PS50835">
    <property type="entry name" value="IG_LIKE"/>
    <property type="match status" value="1"/>
</dbReference>
<dbReference type="PROSITE" id="PS00290">
    <property type="entry name" value="IG_MHC"/>
    <property type="match status" value="1"/>
</dbReference>
<dbReference type="EMBL" id="JAINUG010000087">
    <property type="protein sequence ID" value="KAJ8398859.1"/>
    <property type="molecule type" value="Genomic_DNA"/>
</dbReference>
<feature type="signal peptide" evidence="8">
    <location>
        <begin position="1"/>
        <end position="19"/>
    </location>
</feature>
<evidence type="ECO:0000313" key="11">
    <source>
        <dbReference type="Proteomes" id="UP001221898"/>
    </source>
</evidence>
<evidence type="ECO:0000256" key="1">
    <source>
        <dbReference type="ARBA" id="ARBA00004613"/>
    </source>
</evidence>
<feature type="domain" description="Ig-like" evidence="9">
    <location>
        <begin position="24"/>
        <end position="112"/>
    </location>
</feature>
<accession>A0AAD7SAB2</accession>
<evidence type="ECO:0000256" key="6">
    <source>
        <dbReference type="ARBA" id="ARBA00022859"/>
    </source>
</evidence>
<dbReference type="PANTHER" id="PTHR19944:SF62">
    <property type="entry name" value="BETA-2-MICROGLOBULIN"/>
    <property type="match status" value="1"/>
</dbReference>
<dbReference type="Proteomes" id="UP001221898">
    <property type="component" value="Unassembled WGS sequence"/>
</dbReference>
<dbReference type="GO" id="GO:0005576">
    <property type="term" value="C:extracellular region"/>
    <property type="evidence" value="ECO:0007669"/>
    <property type="project" value="UniProtKB-SubCell"/>
</dbReference>
<evidence type="ECO:0000256" key="3">
    <source>
        <dbReference type="ARBA" id="ARBA00018767"/>
    </source>
</evidence>
<dbReference type="Pfam" id="PF07654">
    <property type="entry name" value="C1-set"/>
    <property type="match status" value="1"/>
</dbReference>
<protein>
    <recommendedName>
        <fullName evidence="3">Beta-2-microglobulin</fullName>
    </recommendedName>
</protein>
<dbReference type="InterPro" id="IPR036179">
    <property type="entry name" value="Ig-like_dom_sf"/>
</dbReference>
<sequence length="144" mass="16155">MNPFTYLAVLAVALFSVNARESDPKVQVYSRLPGLFEKANTLICHVSNFHPPDITITLLEDGKEMPGSIQTDLAFEQTWQFHLTRTVGFTPVEGRQYACEVRHMKKPARTFSWGHTDMYLGLGDRVVGCSTNGWIPLLVPPSKC</sequence>
<organism evidence="10 11">
    <name type="scientific">Aldrovandia affinis</name>
    <dbReference type="NCBI Taxonomy" id="143900"/>
    <lineage>
        <taxon>Eukaryota</taxon>
        <taxon>Metazoa</taxon>
        <taxon>Chordata</taxon>
        <taxon>Craniata</taxon>
        <taxon>Vertebrata</taxon>
        <taxon>Euteleostomi</taxon>
        <taxon>Actinopterygii</taxon>
        <taxon>Neopterygii</taxon>
        <taxon>Teleostei</taxon>
        <taxon>Notacanthiformes</taxon>
        <taxon>Halosauridae</taxon>
        <taxon>Aldrovandia</taxon>
    </lineage>
</organism>
<dbReference type="PANTHER" id="PTHR19944">
    <property type="entry name" value="MHC CLASS II-RELATED"/>
    <property type="match status" value="1"/>
</dbReference>
<gene>
    <name evidence="10" type="ORF">AAFF_G00417670</name>
</gene>
<keyword evidence="5" id="KW-0964">Secreted</keyword>
<dbReference type="SMART" id="SM00407">
    <property type="entry name" value="IGc1"/>
    <property type="match status" value="1"/>
</dbReference>
<dbReference type="SUPFAM" id="SSF48726">
    <property type="entry name" value="Immunoglobulin"/>
    <property type="match status" value="1"/>
</dbReference>
<comment type="caution">
    <text evidence="10">The sequence shown here is derived from an EMBL/GenBank/DDBJ whole genome shotgun (WGS) entry which is preliminary data.</text>
</comment>
<evidence type="ECO:0000256" key="2">
    <source>
        <dbReference type="ARBA" id="ARBA00009564"/>
    </source>
</evidence>
<evidence type="ECO:0000259" key="9">
    <source>
        <dbReference type="PROSITE" id="PS50835"/>
    </source>
</evidence>
<keyword evidence="4" id="KW-0490">MHC I</keyword>
<comment type="similarity">
    <text evidence="2">Belongs to the beta-2-microglobulin family.</text>
</comment>
<keyword evidence="11" id="KW-1185">Reference proteome</keyword>
<dbReference type="GO" id="GO:0002474">
    <property type="term" value="P:antigen processing and presentation of peptide antigen via MHC class I"/>
    <property type="evidence" value="ECO:0007669"/>
    <property type="project" value="UniProtKB-KW"/>
</dbReference>
<evidence type="ECO:0000256" key="8">
    <source>
        <dbReference type="SAM" id="SignalP"/>
    </source>
</evidence>
<comment type="subcellular location">
    <subcellularLocation>
        <location evidence="1">Secreted</location>
    </subcellularLocation>
</comment>
<keyword evidence="7" id="KW-0393">Immunoglobulin domain</keyword>
<dbReference type="InterPro" id="IPR003597">
    <property type="entry name" value="Ig_C1-set"/>
</dbReference>
<dbReference type="InterPro" id="IPR007110">
    <property type="entry name" value="Ig-like_dom"/>
</dbReference>
<dbReference type="AlphaFoldDB" id="A0AAD7SAB2"/>
<evidence type="ECO:0000256" key="5">
    <source>
        <dbReference type="ARBA" id="ARBA00022525"/>
    </source>
</evidence>
<evidence type="ECO:0000256" key="7">
    <source>
        <dbReference type="ARBA" id="ARBA00023319"/>
    </source>
</evidence>
<name>A0AAD7SAB2_9TELE</name>
<dbReference type="GO" id="GO:0042612">
    <property type="term" value="C:MHC class I protein complex"/>
    <property type="evidence" value="ECO:0007669"/>
    <property type="project" value="UniProtKB-KW"/>
</dbReference>
<evidence type="ECO:0000256" key="4">
    <source>
        <dbReference type="ARBA" id="ARBA00022451"/>
    </source>
</evidence>
<keyword evidence="6" id="KW-0391">Immunity</keyword>
<keyword evidence="8" id="KW-0732">Signal</keyword>
<reference evidence="10" key="1">
    <citation type="journal article" date="2023" name="Science">
        <title>Genome structures resolve the early diversification of teleost fishes.</title>
        <authorList>
            <person name="Parey E."/>
            <person name="Louis A."/>
            <person name="Montfort J."/>
            <person name="Bouchez O."/>
            <person name="Roques C."/>
            <person name="Iampietro C."/>
            <person name="Lluch J."/>
            <person name="Castinel A."/>
            <person name="Donnadieu C."/>
            <person name="Desvignes T."/>
            <person name="Floi Bucao C."/>
            <person name="Jouanno E."/>
            <person name="Wen M."/>
            <person name="Mejri S."/>
            <person name="Dirks R."/>
            <person name="Jansen H."/>
            <person name="Henkel C."/>
            <person name="Chen W.J."/>
            <person name="Zahm M."/>
            <person name="Cabau C."/>
            <person name="Klopp C."/>
            <person name="Thompson A.W."/>
            <person name="Robinson-Rechavi M."/>
            <person name="Braasch I."/>
            <person name="Lecointre G."/>
            <person name="Bobe J."/>
            <person name="Postlethwait J.H."/>
            <person name="Berthelot C."/>
            <person name="Roest Crollius H."/>
            <person name="Guiguen Y."/>
        </authorList>
    </citation>
    <scope>NUCLEOTIDE SEQUENCE</scope>
    <source>
        <strain evidence="10">NC1722</strain>
    </source>
</reference>
<dbReference type="InterPro" id="IPR013783">
    <property type="entry name" value="Ig-like_fold"/>
</dbReference>
<dbReference type="Gene3D" id="2.60.40.10">
    <property type="entry name" value="Immunoglobulins"/>
    <property type="match status" value="1"/>
</dbReference>
<dbReference type="InterPro" id="IPR003006">
    <property type="entry name" value="Ig/MHC_CS"/>
</dbReference>